<evidence type="ECO:0000313" key="1">
    <source>
        <dbReference type="EMBL" id="EUA92048.1"/>
    </source>
</evidence>
<dbReference type="EMBL" id="JAOL01000082">
    <property type="protein sequence ID" value="EUA92048.1"/>
    <property type="molecule type" value="Genomic_DNA"/>
</dbReference>
<sequence>MVIGPADRRCAEADHRRRSECERECGDRGAASLKVPHRGSLSVAIWSDRVPSPGEVLDALHDQRPSAAYQGAKTTKLRLWVVQKCARRCTVMSAAAAGLCACVDGRLPRSRRTEAGAGF</sequence>
<protein>
    <submittedName>
        <fullName evidence="1">Uncharacterized protein</fullName>
    </submittedName>
</protein>
<gene>
    <name evidence="1" type="ORF">I551_1496</name>
</gene>
<proteinExistence type="predicted"/>
<dbReference type="Proteomes" id="UP000020681">
    <property type="component" value="Unassembled WGS sequence"/>
</dbReference>
<reference evidence="1 2" key="1">
    <citation type="submission" date="2014-01" db="EMBL/GenBank/DDBJ databases">
        <authorList>
            <person name="Dobos K."/>
            <person name="Lenaerts A."/>
            <person name="Ordway D."/>
            <person name="DeGroote M.A."/>
            <person name="Parker T."/>
            <person name="Sizemore C."/>
            <person name="Tallon L.J."/>
            <person name="Sadzewicz L.K."/>
            <person name="Sengamalay N."/>
            <person name="Fraser C.M."/>
            <person name="Hine E."/>
            <person name="Shefchek K.A."/>
            <person name="Das S.P."/>
            <person name="Tettelin H."/>
        </authorList>
    </citation>
    <scope>NUCLEOTIDE SEQUENCE [LARGE SCALE GENOMIC DNA]</scope>
    <source>
        <strain evidence="1 2">Harvey</strain>
    </source>
</reference>
<keyword evidence="2" id="KW-1185">Reference proteome</keyword>
<evidence type="ECO:0000313" key="2">
    <source>
        <dbReference type="Proteomes" id="UP000020681"/>
    </source>
</evidence>
<organism evidence="1 2">
    <name type="scientific">Mycobacterium ulcerans str. Harvey</name>
    <dbReference type="NCBI Taxonomy" id="1299332"/>
    <lineage>
        <taxon>Bacteria</taxon>
        <taxon>Bacillati</taxon>
        <taxon>Actinomycetota</taxon>
        <taxon>Actinomycetes</taxon>
        <taxon>Mycobacteriales</taxon>
        <taxon>Mycobacteriaceae</taxon>
        <taxon>Mycobacterium</taxon>
        <taxon>Mycobacterium ulcerans group</taxon>
    </lineage>
</organism>
<comment type="caution">
    <text evidence="1">The sequence shown here is derived from an EMBL/GenBank/DDBJ whole genome shotgun (WGS) entry which is preliminary data.</text>
</comment>
<accession>A0ABP3ALI9</accession>
<name>A0ABP3ALI9_MYCUL</name>